<dbReference type="InterPro" id="IPR008972">
    <property type="entry name" value="Cupredoxin"/>
</dbReference>
<evidence type="ECO:0000256" key="1">
    <source>
        <dbReference type="ARBA" id="ARBA00022723"/>
    </source>
</evidence>
<evidence type="ECO:0000313" key="7">
    <source>
        <dbReference type="Proteomes" id="UP000700596"/>
    </source>
</evidence>
<proteinExistence type="predicted"/>
<dbReference type="CDD" id="cd00920">
    <property type="entry name" value="Cupredoxin"/>
    <property type="match status" value="1"/>
</dbReference>
<dbReference type="GO" id="GO:0009055">
    <property type="term" value="F:electron transfer activity"/>
    <property type="evidence" value="ECO:0007669"/>
    <property type="project" value="InterPro"/>
</dbReference>
<dbReference type="AlphaFoldDB" id="A0A9P9D9V3"/>
<evidence type="ECO:0000259" key="5">
    <source>
        <dbReference type="Pfam" id="PF00127"/>
    </source>
</evidence>
<dbReference type="InterPro" id="IPR000923">
    <property type="entry name" value="BlueCu_1"/>
</dbReference>
<keyword evidence="1" id="KW-0479">Metal-binding</keyword>
<reference evidence="6" key="1">
    <citation type="journal article" date="2021" name="Nat. Commun.">
        <title>Genetic determinants of endophytism in the Arabidopsis root mycobiome.</title>
        <authorList>
            <person name="Mesny F."/>
            <person name="Miyauchi S."/>
            <person name="Thiergart T."/>
            <person name="Pickel B."/>
            <person name="Atanasova L."/>
            <person name="Karlsson M."/>
            <person name="Huettel B."/>
            <person name="Barry K.W."/>
            <person name="Haridas S."/>
            <person name="Chen C."/>
            <person name="Bauer D."/>
            <person name="Andreopoulos W."/>
            <person name="Pangilinan J."/>
            <person name="LaButti K."/>
            <person name="Riley R."/>
            <person name="Lipzen A."/>
            <person name="Clum A."/>
            <person name="Drula E."/>
            <person name="Henrissat B."/>
            <person name="Kohler A."/>
            <person name="Grigoriev I.V."/>
            <person name="Martin F.M."/>
            <person name="Hacquard S."/>
        </authorList>
    </citation>
    <scope>NUCLEOTIDE SEQUENCE</scope>
    <source>
        <strain evidence="6">MPI-CAGE-CH-0243</strain>
    </source>
</reference>
<evidence type="ECO:0000256" key="4">
    <source>
        <dbReference type="SAM" id="SignalP"/>
    </source>
</evidence>
<gene>
    <name evidence="6" type="ORF">B0J11DRAFT_123726</name>
</gene>
<dbReference type="Gene3D" id="2.60.40.420">
    <property type="entry name" value="Cupredoxins - blue copper proteins"/>
    <property type="match status" value="1"/>
</dbReference>
<dbReference type="OrthoDB" id="2331100at2759"/>
<feature type="signal peptide" evidence="4">
    <location>
        <begin position="1"/>
        <end position="17"/>
    </location>
</feature>
<feature type="chain" id="PRO_5040453274" evidence="4">
    <location>
        <begin position="18"/>
        <end position="202"/>
    </location>
</feature>
<keyword evidence="4" id="KW-0732">Signal</keyword>
<evidence type="ECO:0000256" key="2">
    <source>
        <dbReference type="ARBA" id="ARBA00023008"/>
    </source>
</evidence>
<protein>
    <submittedName>
        <fullName evidence="6">Cupredoxin</fullName>
    </submittedName>
</protein>
<keyword evidence="2" id="KW-0186">Copper</keyword>
<feature type="compositionally biased region" description="Low complexity" evidence="3">
    <location>
        <begin position="160"/>
        <end position="178"/>
    </location>
</feature>
<sequence>MLFTTLIATAFAGAALAEDISVAVGLKNGSLIFNPESITAKNGDNIHFKFWPKNHSVAQSAFASPCQPLANGIFSGYVPTTDAEKVATTQFKYTVTNESQPIWLYCSQGRHCQAGMVAVINPPTSGQNTLARFKQAAASAENNTGPAGVSSRGGELLNVTSTSPSGSGSASSPTSSPGAAAAIHPSTFAVSGVLGMFAYFLL</sequence>
<dbReference type="PANTHER" id="PTHR34883">
    <property type="entry name" value="SERINE-RICH PROTEIN, PUTATIVE-RELATED-RELATED"/>
    <property type="match status" value="1"/>
</dbReference>
<feature type="domain" description="Blue (type 1) copper" evidence="5">
    <location>
        <begin position="21"/>
        <end position="120"/>
    </location>
</feature>
<comment type="caution">
    <text evidence="6">The sequence shown here is derived from an EMBL/GenBank/DDBJ whole genome shotgun (WGS) entry which is preliminary data.</text>
</comment>
<dbReference type="SUPFAM" id="SSF49503">
    <property type="entry name" value="Cupredoxins"/>
    <property type="match status" value="1"/>
</dbReference>
<evidence type="ECO:0000256" key="3">
    <source>
        <dbReference type="SAM" id="MobiDB-lite"/>
    </source>
</evidence>
<dbReference type="GO" id="GO:0005507">
    <property type="term" value="F:copper ion binding"/>
    <property type="evidence" value="ECO:0007669"/>
    <property type="project" value="InterPro"/>
</dbReference>
<name>A0A9P9D9V3_9PLEO</name>
<dbReference type="Pfam" id="PF00127">
    <property type="entry name" value="Copper-bind"/>
    <property type="match status" value="1"/>
</dbReference>
<dbReference type="InterPro" id="IPR052953">
    <property type="entry name" value="Ser-rich/MCO-related"/>
</dbReference>
<keyword evidence="7" id="KW-1185">Reference proteome</keyword>
<feature type="region of interest" description="Disordered" evidence="3">
    <location>
        <begin position="141"/>
        <end position="178"/>
    </location>
</feature>
<dbReference type="EMBL" id="JAGMWT010000016">
    <property type="protein sequence ID" value="KAH7115102.1"/>
    <property type="molecule type" value="Genomic_DNA"/>
</dbReference>
<accession>A0A9P9D9V3</accession>
<dbReference type="Proteomes" id="UP000700596">
    <property type="component" value="Unassembled WGS sequence"/>
</dbReference>
<organism evidence="6 7">
    <name type="scientific">Dendryphion nanum</name>
    <dbReference type="NCBI Taxonomy" id="256645"/>
    <lineage>
        <taxon>Eukaryota</taxon>
        <taxon>Fungi</taxon>
        <taxon>Dikarya</taxon>
        <taxon>Ascomycota</taxon>
        <taxon>Pezizomycotina</taxon>
        <taxon>Dothideomycetes</taxon>
        <taxon>Pleosporomycetidae</taxon>
        <taxon>Pleosporales</taxon>
        <taxon>Torulaceae</taxon>
        <taxon>Dendryphion</taxon>
    </lineage>
</organism>
<evidence type="ECO:0000313" key="6">
    <source>
        <dbReference type="EMBL" id="KAH7115102.1"/>
    </source>
</evidence>
<dbReference type="PANTHER" id="PTHR34883:SF17">
    <property type="entry name" value="CUPREDOXIN"/>
    <property type="match status" value="1"/>
</dbReference>